<dbReference type="Proteomes" id="UP001152658">
    <property type="component" value="Unassembled WGS sequence"/>
</dbReference>
<dbReference type="SMART" id="SM00530">
    <property type="entry name" value="HTH_XRE"/>
    <property type="match status" value="1"/>
</dbReference>
<evidence type="ECO:0000313" key="3">
    <source>
        <dbReference type="Proteomes" id="UP001152658"/>
    </source>
</evidence>
<dbReference type="CDD" id="cd00093">
    <property type="entry name" value="HTH_XRE"/>
    <property type="match status" value="1"/>
</dbReference>
<feature type="domain" description="HTH cro/C1-type" evidence="1">
    <location>
        <begin position="8"/>
        <end position="62"/>
    </location>
</feature>
<comment type="caution">
    <text evidence="2">The sequence shown here is derived from an EMBL/GenBank/DDBJ whole genome shotgun (WGS) entry which is preliminary data.</text>
</comment>
<dbReference type="SUPFAM" id="SSF47413">
    <property type="entry name" value="lambda repressor-like DNA-binding domains"/>
    <property type="match status" value="1"/>
</dbReference>
<gene>
    <name evidence="2" type="ORF">VAE063_150011</name>
</gene>
<dbReference type="Gene3D" id="1.10.260.40">
    <property type="entry name" value="lambda repressor-like DNA-binding domains"/>
    <property type="match status" value="1"/>
</dbReference>
<evidence type="ECO:0000313" key="2">
    <source>
        <dbReference type="EMBL" id="CAH8205604.1"/>
    </source>
</evidence>
<sequence length="348" mass="39645">MLVSSNRIKQLRTSLGMSQKELADLSEIPQQTLARWELGKVKLTENMVGQLSTIFKVSPQTLLLPAVEEENTHHGTSWAIYVSTKAHLNVQVALESKTWGFSRSNLGWKSLKKDDIVYLAYDLTWPKEAGTVPKGFPRIATSNLNLDWFICGLKALYRVRLTSDPYYSESSVWPDKLYPYRFEFDLLDNVEDTYIGRRFTKDSLTLAIMKAACIQGGVVQLGSVEQTNDTSQLEQRAMPVLSPKKQSYVNQERMKKLIQEKKEQVLSDRGELACEVCNFSFEKAYGPFGRNFIRVYDNSPSACLDRSSGNTRLDELMLVCSNCYDMLNSNKSTLTFSDLKLAYKMRNQ</sequence>
<dbReference type="Pfam" id="PF01381">
    <property type="entry name" value="HTH_3"/>
    <property type="match status" value="1"/>
</dbReference>
<accession>A0ABN8TM21</accession>
<evidence type="ECO:0000259" key="1">
    <source>
        <dbReference type="PROSITE" id="PS50943"/>
    </source>
</evidence>
<dbReference type="EMBL" id="CALYLK010000048">
    <property type="protein sequence ID" value="CAH8205604.1"/>
    <property type="molecule type" value="Genomic_DNA"/>
</dbReference>
<proteinExistence type="predicted"/>
<protein>
    <submittedName>
        <fullName evidence="2">Restriction endonuclease-like protein</fullName>
    </submittedName>
</protein>
<reference evidence="2" key="1">
    <citation type="submission" date="2022-06" db="EMBL/GenBank/DDBJ databases">
        <authorList>
            <person name="Goudenege D."/>
            <person name="Le Roux F."/>
        </authorList>
    </citation>
    <scope>NUCLEOTIDE SEQUENCE</scope>
    <source>
        <strain evidence="2">12-063</strain>
    </source>
</reference>
<name>A0ABN8TM21_9VIBR</name>
<keyword evidence="3" id="KW-1185">Reference proteome</keyword>
<dbReference type="InterPro" id="IPR001387">
    <property type="entry name" value="Cro/C1-type_HTH"/>
</dbReference>
<dbReference type="InterPro" id="IPR010982">
    <property type="entry name" value="Lambda_DNA-bd_dom_sf"/>
</dbReference>
<dbReference type="PROSITE" id="PS50943">
    <property type="entry name" value="HTH_CROC1"/>
    <property type="match status" value="1"/>
</dbReference>
<organism evidence="2 3">
    <name type="scientific">Vibrio aestuarianus</name>
    <dbReference type="NCBI Taxonomy" id="28171"/>
    <lineage>
        <taxon>Bacteria</taxon>
        <taxon>Pseudomonadati</taxon>
        <taxon>Pseudomonadota</taxon>
        <taxon>Gammaproteobacteria</taxon>
        <taxon>Vibrionales</taxon>
        <taxon>Vibrionaceae</taxon>
        <taxon>Vibrio</taxon>
    </lineage>
</organism>